<evidence type="ECO:0000313" key="7">
    <source>
        <dbReference type="EMBL" id="MDA0640550.1"/>
    </source>
</evidence>
<evidence type="ECO:0000313" key="8">
    <source>
        <dbReference type="Proteomes" id="UP001212498"/>
    </source>
</evidence>
<dbReference type="InterPro" id="IPR013324">
    <property type="entry name" value="RNA_pol_sigma_r3/r4-like"/>
</dbReference>
<gene>
    <name evidence="7" type="ORF">OUY24_07955</name>
</gene>
<evidence type="ECO:0000256" key="3">
    <source>
        <dbReference type="ARBA" id="ARBA00023082"/>
    </source>
</evidence>
<dbReference type="Pfam" id="PF04542">
    <property type="entry name" value="Sigma70_r2"/>
    <property type="match status" value="1"/>
</dbReference>
<evidence type="ECO:0000256" key="1">
    <source>
        <dbReference type="ARBA" id="ARBA00010641"/>
    </source>
</evidence>
<organism evidence="7 8">
    <name type="scientific">Nonomuraea ferruginea</name>
    <dbReference type="NCBI Taxonomy" id="46174"/>
    <lineage>
        <taxon>Bacteria</taxon>
        <taxon>Bacillati</taxon>
        <taxon>Actinomycetota</taxon>
        <taxon>Actinomycetes</taxon>
        <taxon>Streptosporangiales</taxon>
        <taxon>Streptosporangiaceae</taxon>
        <taxon>Nonomuraea</taxon>
    </lineage>
</organism>
<name>A0ABT4SUG3_9ACTN</name>
<proteinExistence type="inferred from homology"/>
<keyword evidence="2" id="KW-0805">Transcription regulation</keyword>
<evidence type="ECO:0000259" key="6">
    <source>
        <dbReference type="Pfam" id="PF08281"/>
    </source>
</evidence>
<protein>
    <submittedName>
        <fullName evidence="7">RNA polymerase sigma factor</fullName>
    </submittedName>
</protein>
<dbReference type="InterPro" id="IPR013249">
    <property type="entry name" value="RNA_pol_sigma70_r4_t2"/>
</dbReference>
<comment type="similarity">
    <text evidence="1">Belongs to the sigma-70 factor family. ECF subfamily.</text>
</comment>
<evidence type="ECO:0000259" key="5">
    <source>
        <dbReference type="Pfam" id="PF04542"/>
    </source>
</evidence>
<dbReference type="EMBL" id="JAPNUD010000014">
    <property type="protein sequence ID" value="MDA0640550.1"/>
    <property type="molecule type" value="Genomic_DNA"/>
</dbReference>
<comment type="caution">
    <text evidence="7">The sequence shown here is derived from an EMBL/GenBank/DDBJ whole genome shotgun (WGS) entry which is preliminary data.</text>
</comment>
<sequence length="195" mass="22066">MRHQSGHPAGVTVTDDATVIARSRDDPEHFAVLFERHAPVLKRYVILRLGEDAADDIVAETFIAAFRQRATYDLTRENARPWLYGIATNCIGRHRRREITLYKALSRKGVDPVDEPFTDQVHERVAAHRLRDRLLRALAGLPAGHRDALLLVTWGELSYEHAAQSLGVPVGTVRSRVNRARQKLRRKLGDIDPTL</sequence>
<feature type="domain" description="RNA polymerase sigma-70 region 2" evidence="5">
    <location>
        <begin position="33"/>
        <end position="98"/>
    </location>
</feature>
<dbReference type="InterPro" id="IPR039425">
    <property type="entry name" value="RNA_pol_sigma-70-like"/>
</dbReference>
<evidence type="ECO:0000256" key="2">
    <source>
        <dbReference type="ARBA" id="ARBA00023015"/>
    </source>
</evidence>
<keyword evidence="3" id="KW-0731">Sigma factor</keyword>
<accession>A0ABT4SUG3</accession>
<dbReference type="InterPro" id="IPR036388">
    <property type="entry name" value="WH-like_DNA-bd_sf"/>
</dbReference>
<dbReference type="Gene3D" id="1.10.1740.10">
    <property type="match status" value="1"/>
</dbReference>
<dbReference type="Gene3D" id="1.10.10.10">
    <property type="entry name" value="Winged helix-like DNA-binding domain superfamily/Winged helix DNA-binding domain"/>
    <property type="match status" value="1"/>
</dbReference>
<keyword evidence="8" id="KW-1185">Reference proteome</keyword>
<evidence type="ECO:0000256" key="4">
    <source>
        <dbReference type="ARBA" id="ARBA00023163"/>
    </source>
</evidence>
<dbReference type="PANTHER" id="PTHR43133:SF25">
    <property type="entry name" value="RNA POLYMERASE SIGMA FACTOR RFAY-RELATED"/>
    <property type="match status" value="1"/>
</dbReference>
<feature type="domain" description="RNA polymerase sigma factor 70 region 4 type 2" evidence="6">
    <location>
        <begin position="132"/>
        <end position="184"/>
    </location>
</feature>
<dbReference type="RefSeq" id="WP_271275746.1">
    <property type="nucleotide sequence ID" value="NZ_BAABFD010000032.1"/>
</dbReference>
<dbReference type="InterPro" id="IPR007627">
    <property type="entry name" value="RNA_pol_sigma70_r2"/>
</dbReference>
<dbReference type="SUPFAM" id="SSF88659">
    <property type="entry name" value="Sigma3 and sigma4 domains of RNA polymerase sigma factors"/>
    <property type="match status" value="1"/>
</dbReference>
<keyword evidence="4" id="KW-0804">Transcription</keyword>
<dbReference type="SUPFAM" id="SSF88946">
    <property type="entry name" value="Sigma2 domain of RNA polymerase sigma factors"/>
    <property type="match status" value="1"/>
</dbReference>
<dbReference type="CDD" id="cd06171">
    <property type="entry name" value="Sigma70_r4"/>
    <property type="match status" value="1"/>
</dbReference>
<dbReference type="InterPro" id="IPR013325">
    <property type="entry name" value="RNA_pol_sigma_r2"/>
</dbReference>
<dbReference type="InterPro" id="IPR014284">
    <property type="entry name" value="RNA_pol_sigma-70_dom"/>
</dbReference>
<dbReference type="PANTHER" id="PTHR43133">
    <property type="entry name" value="RNA POLYMERASE ECF-TYPE SIGMA FACTO"/>
    <property type="match status" value="1"/>
</dbReference>
<dbReference type="Pfam" id="PF08281">
    <property type="entry name" value="Sigma70_r4_2"/>
    <property type="match status" value="1"/>
</dbReference>
<dbReference type="Proteomes" id="UP001212498">
    <property type="component" value="Unassembled WGS sequence"/>
</dbReference>
<reference evidence="7 8" key="1">
    <citation type="submission" date="2022-11" db="EMBL/GenBank/DDBJ databases">
        <title>Nonomuraea corallina sp. nov., a new species of the genus Nonomuraea isolated from sea side sediment in Thai sea.</title>
        <authorList>
            <person name="Ngamcharungchit C."/>
            <person name="Matsumoto A."/>
            <person name="Suriyachadkun C."/>
            <person name="Panbangred W."/>
            <person name="Inahashi Y."/>
            <person name="Intra B."/>
        </authorList>
    </citation>
    <scope>NUCLEOTIDE SEQUENCE [LARGE SCALE GENOMIC DNA]</scope>
    <source>
        <strain evidence="7 8">DSM 43553</strain>
    </source>
</reference>
<dbReference type="NCBIfam" id="TIGR02937">
    <property type="entry name" value="sigma70-ECF"/>
    <property type="match status" value="1"/>
</dbReference>